<feature type="region of interest" description="Disordered" evidence="6">
    <location>
        <begin position="364"/>
        <end position="383"/>
    </location>
</feature>
<feature type="domain" description="Rhodopsin" evidence="8">
    <location>
        <begin position="36"/>
        <end position="284"/>
    </location>
</feature>
<dbReference type="InterPro" id="IPR049326">
    <property type="entry name" value="Rhodopsin_dom_fungi"/>
</dbReference>
<evidence type="ECO:0000256" key="2">
    <source>
        <dbReference type="ARBA" id="ARBA00022692"/>
    </source>
</evidence>
<protein>
    <recommendedName>
        <fullName evidence="8">Rhodopsin domain-containing protein</fullName>
    </recommendedName>
</protein>
<feature type="region of interest" description="Disordered" evidence="6">
    <location>
        <begin position="294"/>
        <end position="315"/>
    </location>
</feature>
<evidence type="ECO:0000256" key="1">
    <source>
        <dbReference type="ARBA" id="ARBA00004141"/>
    </source>
</evidence>
<evidence type="ECO:0000256" key="3">
    <source>
        <dbReference type="ARBA" id="ARBA00022989"/>
    </source>
</evidence>
<accession>A0AAN4PFJ9</accession>
<feature type="transmembrane region" description="Helical" evidence="7">
    <location>
        <begin position="131"/>
        <end position="158"/>
    </location>
</feature>
<evidence type="ECO:0000259" key="8">
    <source>
        <dbReference type="Pfam" id="PF20684"/>
    </source>
</evidence>
<feature type="compositionally biased region" description="Polar residues" evidence="6">
    <location>
        <begin position="301"/>
        <end position="315"/>
    </location>
</feature>
<evidence type="ECO:0000313" key="10">
    <source>
        <dbReference type="Proteomes" id="UP000051487"/>
    </source>
</evidence>
<dbReference type="Proteomes" id="UP000051487">
    <property type="component" value="Unassembled WGS sequence"/>
</dbReference>
<dbReference type="PANTHER" id="PTHR33048">
    <property type="entry name" value="PTH11-LIKE INTEGRAL MEMBRANE PROTEIN (AFU_ORTHOLOGUE AFUA_5G11245)"/>
    <property type="match status" value="1"/>
</dbReference>
<feature type="transmembrane region" description="Helical" evidence="7">
    <location>
        <begin position="19"/>
        <end position="40"/>
    </location>
</feature>
<evidence type="ECO:0000313" key="9">
    <source>
        <dbReference type="EMBL" id="GAQ03665.1"/>
    </source>
</evidence>
<comment type="similarity">
    <text evidence="5">Belongs to the SAT4 family.</text>
</comment>
<dbReference type="EMBL" id="BCLY01000001">
    <property type="protein sequence ID" value="GAQ03665.1"/>
    <property type="molecule type" value="Genomic_DNA"/>
</dbReference>
<feature type="transmembrane region" description="Helical" evidence="7">
    <location>
        <begin position="224"/>
        <end position="247"/>
    </location>
</feature>
<name>A0AAN4PFJ9_ASPLE</name>
<proteinExistence type="inferred from homology"/>
<gene>
    <name evidence="9" type="ORF">ALT_0986</name>
</gene>
<evidence type="ECO:0000256" key="5">
    <source>
        <dbReference type="ARBA" id="ARBA00038359"/>
    </source>
</evidence>
<dbReference type="PANTHER" id="PTHR33048:SF64">
    <property type="entry name" value="INTEGRAL MEMBRANE PROTEIN"/>
    <property type="match status" value="1"/>
</dbReference>
<comment type="subcellular location">
    <subcellularLocation>
        <location evidence="1">Membrane</location>
        <topology evidence="1">Multi-pass membrane protein</topology>
    </subcellularLocation>
</comment>
<feature type="transmembrane region" description="Helical" evidence="7">
    <location>
        <begin position="95"/>
        <end position="119"/>
    </location>
</feature>
<dbReference type="InterPro" id="IPR052337">
    <property type="entry name" value="SAT4-like"/>
</dbReference>
<feature type="transmembrane region" description="Helical" evidence="7">
    <location>
        <begin position="199"/>
        <end position="218"/>
    </location>
</feature>
<dbReference type="AlphaFoldDB" id="A0AAN4PFJ9"/>
<keyword evidence="3 7" id="KW-1133">Transmembrane helix</keyword>
<evidence type="ECO:0000256" key="4">
    <source>
        <dbReference type="ARBA" id="ARBA00023136"/>
    </source>
</evidence>
<evidence type="ECO:0000256" key="7">
    <source>
        <dbReference type="SAM" id="Phobius"/>
    </source>
</evidence>
<keyword evidence="2 7" id="KW-0812">Transmembrane</keyword>
<dbReference type="Pfam" id="PF20684">
    <property type="entry name" value="Fung_rhodopsin"/>
    <property type="match status" value="1"/>
</dbReference>
<organism evidence="9 10">
    <name type="scientific">Aspergillus lentulus</name>
    <dbReference type="NCBI Taxonomy" id="293939"/>
    <lineage>
        <taxon>Eukaryota</taxon>
        <taxon>Fungi</taxon>
        <taxon>Dikarya</taxon>
        <taxon>Ascomycota</taxon>
        <taxon>Pezizomycotina</taxon>
        <taxon>Eurotiomycetes</taxon>
        <taxon>Eurotiomycetidae</taxon>
        <taxon>Eurotiales</taxon>
        <taxon>Aspergillaceae</taxon>
        <taxon>Aspergillus</taxon>
        <taxon>Aspergillus subgen. Fumigati</taxon>
    </lineage>
</organism>
<keyword evidence="4 7" id="KW-0472">Membrane</keyword>
<dbReference type="GO" id="GO:0016020">
    <property type="term" value="C:membrane"/>
    <property type="evidence" value="ECO:0007669"/>
    <property type="project" value="UniProtKB-SubCell"/>
</dbReference>
<feature type="transmembrane region" description="Helical" evidence="7">
    <location>
        <begin position="52"/>
        <end position="75"/>
    </location>
</feature>
<comment type="caution">
    <text evidence="9">The sequence shown here is derived from an EMBL/GenBank/DDBJ whole genome shotgun (WGS) entry which is preliminary data.</text>
</comment>
<evidence type="ECO:0000256" key="6">
    <source>
        <dbReference type="SAM" id="MobiDB-lite"/>
    </source>
</evidence>
<feature type="compositionally biased region" description="Polar residues" evidence="6">
    <location>
        <begin position="367"/>
        <end position="383"/>
    </location>
</feature>
<sequence length="415" mass="45207">MGWVYNLKTPDPHSQVPRVIAICLVFPIVAFLAVLLRLYVRIHTKRAGWVDDYAALFSSILAIAYGAIAIAQSRWGLGLNAKYFPKENVVPFSRVQYAGGPVYTLALLGFKVSLLASYLRIGGFVKAYRIVIIAVIVACVCNQLAFTFVLCFACRPIARQWDMSIQGSCIDTVASYYALAGMTLTATTQAKLKRLGTSLAFDCIIIALPLPVLITLRLHRRQKAALVAVFALGFFVTIIQIIRIFTIKNLKTYTDSQPIVLWSVIEISLGVIISCIPTYGPLFHSLSLTSSTHRRRHANGYRSQSYRLTSPSNRTPGGGYIHGSGSRPFDSSIPATTTIMSTAAERDKVSSDGDSEERILAACPHINGNTNSHSRGQGSGSETTLAELKGLSETGIHTMTEVRVESHSVKGCGVD</sequence>
<reference evidence="9 10" key="1">
    <citation type="submission" date="2015-11" db="EMBL/GenBank/DDBJ databases">
        <title>Aspergillus lentulus strain IFM 54703T.</title>
        <authorList>
            <person name="Kusuya Y."/>
            <person name="Sakai K."/>
            <person name="Kamei K."/>
            <person name="Takahashi H."/>
            <person name="Yaguchi T."/>
        </authorList>
    </citation>
    <scope>NUCLEOTIDE SEQUENCE [LARGE SCALE GENOMIC DNA]</scope>
    <source>
        <strain evidence="9 10">IFM 54703</strain>
    </source>
</reference>
<feature type="transmembrane region" description="Helical" evidence="7">
    <location>
        <begin position="259"/>
        <end position="280"/>
    </location>
</feature>